<dbReference type="InterPro" id="IPR036890">
    <property type="entry name" value="HATPase_C_sf"/>
</dbReference>
<dbReference type="KEGG" id="gfe:Gferi_17890"/>
<dbReference type="OrthoDB" id="9809348at2"/>
<evidence type="ECO:0000259" key="4">
    <source>
        <dbReference type="PROSITE" id="PS50109"/>
    </source>
</evidence>
<dbReference type="InterPro" id="IPR003594">
    <property type="entry name" value="HATPase_dom"/>
</dbReference>
<reference evidence="5 6" key="1">
    <citation type="submission" date="2016-09" db="EMBL/GenBank/DDBJ databases">
        <title>Genomic analysis reveals versatility of anaerobic energy metabolism of Geosporobacter ferrireducens IRF9 of phylum Firmicutes.</title>
        <authorList>
            <person name="Kim S.-J."/>
        </authorList>
    </citation>
    <scope>NUCLEOTIDE SEQUENCE [LARGE SCALE GENOMIC DNA]</scope>
    <source>
        <strain evidence="5 6">IRF9</strain>
    </source>
</reference>
<gene>
    <name evidence="5" type="ORF">Gferi_17890</name>
</gene>
<keyword evidence="3" id="KW-0812">Transmembrane</keyword>
<keyword evidence="3" id="KW-0472">Membrane</keyword>
<dbReference type="Gene3D" id="6.10.340.10">
    <property type="match status" value="1"/>
</dbReference>
<dbReference type="RefSeq" id="WP_069978905.1">
    <property type="nucleotide sequence ID" value="NZ_CP017269.1"/>
</dbReference>
<keyword evidence="1" id="KW-0418">Kinase</keyword>
<dbReference type="PROSITE" id="PS50109">
    <property type="entry name" value="HIS_KIN"/>
    <property type="match status" value="1"/>
</dbReference>
<dbReference type="PANTHER" id="PTHR34220:SF7">
    <property type="entry name" value="SENSOR HISTIDINE KINASE YPDA"/>
    <property type="match status" value="1"/>
</dbReference>
<dbReference type="Pfam" id="PF06580">
    <property type="entry name" value="His_kinase"/>
    <property type="match status" value="1"/>
</dbReference>
<dbReference type="InterPro" id="IPR005467">
    <property type="entry name" value="His_kinase_dom"/>
</dbReference>
<dbReference type="EMBL" id="CP017269">
    <property type="protein sequence ID" value="AOT71260.1"/>
    <property type="molecule type" value="Genomic_DNA"/>
</dbReference>
<feature type="transmembrane region" description="Helical" evidence="3">
    <location>
        <begin position="183"/>
        <end position="201"/>
    </location>
</feature>
<dbReference type="GO" id="GO:0016020">
    <property type="term" value="C:membrane"/>
    <property type="evidence" value="ECO:0007669"/>
    <property type="project" value="InterPro"/>
</dbReference>
<keyword evidence="2" id="KW-0902">Two-component regulatory system</keyword>
<evidence type="ECO:0000313" key="5">
    <source>
        <dbReference type="EMBL" id="AOT71260.1"/>
    </source>
</evidence>
<dbReference type="Proteomes" id="UP000095743">
    <property type="component" value="Chromosome"/>
</dbReference>
<accession>A0A1D8GK25</accession>
<name>A0A1D8GK25_9FIRM</name>
<keyword evidence="6" id="KW-1185">Reference proteome</keyword>
<dbReference type="SUPFAM" id="SSF55874">
    <property type="entry name" value="ATPase domain of HSP90 chaperone/DNA topoisomerase II/histidine kinase"/>
    <property type="match status" value="1"/>
</dbReference>
<dbReference type="Pfam" id="PF02518">
    <property type="entry name" value="HATPase_c"/>
    <property type="match status" value="1"/>
</dbReference>
<dbReference type="InterPro" id="IPR010559">
    <property type="entry name" value="Sig_transdc_His_kin_internal"/>
</dbReference>
<keyword evidence="3" id="KW-1133">Transmembrane helix</keyword>
<evidence type="ECO:0000256" key="3">
    <source>
        <dbReference type="SAM" id="Phobius"/>
    </source>
</evidence>
<organism evidence="5 6">
    <name type="scientific">Geosporobacter ferrireducens</name>
    <dbReference type="NCBI Taxonomy" id="1424294"/>
    <lineage>
        <taxon>Bacteria</taxon>
        <taxon>Bacillati</taxon>
        <taxon>Bacillota</taxon>
        <taxon>Clostridia</taxon>
        <taxon>Peptostreptococcales</taxon>
        <taxon>Thermotaleaceae</taxon>
        <taxon>Geosporobacter</taxon>
    </lineage>
</organism>
<feature type="transmembrane region" description="Helical" evidence="3">
    <location>
        <begin position="12"/>
        <end position="32"/>
    </location>
</feature>
<dbReference type="PANTHER" id="PTHR34220">
    <property type="entry name" value="SENSOR HISTIDINE KINASE YPDA"/>
    <property type="match status" value="1"/>
</dbReference>
<evidence type="ECO:0000313" key="6">
    <source>
        <dbReference type="Proteomes" id="UP000095743"/>
    </source>
</evidence>
<keyword evidence="1" id="KW-0808">Transferase</keyword>
<dbReference type="InterPro" id="IPR050640">
    <property type="entry name" value="Bact_2-comp_sensor_kinase"/>
</dbReference>
<dbReference type="STRING" id="1424294.Gferi_17890"/>
<dbReference type="Gene3D" id="3.30.565.10">
    <property type="entry name" value="Histidine kinase-like ATPase, C-terminal domain"/>
    <property type="match status" value="1"/>
</dbReference>
<feature type="domain" description="Histidine kinase" evidence="4">
    <location>
        <begin position="384"/>
        <end position="490"/>
    </location>
</feature>
<proteinExistence type="predicted"/>
<dbReference type="AlphaFoldDB" id="A0A1D8GK25"/>
<sequence>MGILARKSIRFRIMSIYVLIIITMFIGLIASVSNQNKIIREYDHFARNNTNLSALPVKINQSAQNFEQYLRGRDPNVLVEYYLVNKEIEGILESIRYDIINDRNSSMYFRALRNMQAYQQEAAEEIFCSEVLDIKVYIQFSYLRNLYTYMNREAQMLTFSYLDYSTAEYAKLLYSSKDIEKNMYMIVTVFGLISIGFAVALSKGIFRTMDEICVTATQLSSAQWEIPDIKTNPFSELNMVADAFNNMKKNIKRYIEELNAKAEVEIQLSHEKLMNVEKDKLLQESQLLALQMQMNPHFLFNTLNMIGRTAMLEDTDNTVLLIESISEILRYNLESKGKMVPIEKEISALRAYTFIQQMRFQERMHFEFKCTADLQGVCIPPMILQPIVENSIIHGLEDKKRGGKVFITIERERSYLKIIMGDNGKGIEENKLKGILSSAMDAAETGQKTSMGISNVKKRLALNYKRENLIAIQSQPGIGTTVTIYLPMKEAMGND</sequence>
<protein>
    <recommendedName>
        <fullName evidence="4">Histidine kinase domain-containing protein</fullName>
    </recommendedName>
</protein>
<evidence type="ECO:0000256" key="2">
    <source>
        <dbReference type="ARBA" id="ARBA00023012"/>
    </source>
</evidence>
<dbReference type="GO" id="GO:0000155">
    <property type="term" value="F:phosphorelay sensor kinase activity"/>
    <property type="evidence" value="ECO:0007669"/>
    <property type="project" value="InterPro"/>
</dbReference>
<evidence type="ECO:0000256" key="1">
    <source>
        <dbReference type="ARBA" id="ARBA00022777"/>
    </source>
</evidence>